<gene>
    <name evidence="2" type="ORF">SEMRO_133_G062930.1</name>
</gene>
<name>A0A9N8DG09_9STRA</name>
<accession>A0A9N8DG09</accession>
<keyword evidence="3" id="KW-1185">Reference proteome</keyword>
<evidence type="ECO:0000256" key="1">
    <source>
        <dbReference type="SAM" id="MobiDB-lite"/>
    </source>
</evidence>
<organism evidence="2 3">
    <name type="scientific">Seminavis robusta</name>
    <dbReference type="NCBI Taxonomy" id="568900"/>
    <lineage>
        <taxon>Eukaryota</taxon>
        <taxon>Sar</taxon>
        <taxon>Stramenopiles</taxon>
        <taxon>Ochrophyta</taxon>
        <taxon>Bacillariophyta</taxon>
        <taxon>Bacillariophyceae</taxon>
        <taxon>Bacillariophycidae</taxon>
        <taxon>Naviculales</taxon>
        <taxon>Naviculaceae</taxon>
        <taxon>Seminavis</taxon>
    </lineage>
</organism>
<feature type="compositionally biased region" description="Basic residues" evidence="1">
    <location>
        <begin position="505"/>
        <end position="515"/>
    </location>
</feature>
<evidence type="ECO:0000313" key="2">
    <source>
        <dbReference type="EMBL" id="CAB9502308.1"/>
    </source>
</evidence>
<dbReference type="EMBL" id="CAICTM010000132">
    <property type="protein sequence ID" value="CAB9502308.1"/>
    <property type="molecule type" value="Genomic_DNA"/>
</dbReference>
<dbReference type="AlphaFoldDB" id="A0A9N8DG09"/>
<protein>
    <submittedName>
        <fullName evidence="2">Uncharacterized protein</fullName>
    </submittedName>
</protein>
<reference evidence="2" key="1">
    <citation type="submission" date="2020-06" db="EMBL/GenBank/DDBJ databases">
        <authorList>
            <consortium name="Plant Systems Biology data submission"/>
        </authorList>
    </citation>
    <scope>NUCLEOTIDE SEQUENCE</scope>
    <source>
        <strain evidence="2">D6</strain>
    </source>
</reference>
<dbReference type="Proteomes" id="UP001153069">
    <property type="component" value="Unassembled WGS sequence"/>
</dbReference>
<evidence type="ECO:0000313" key="3">
    <source>
        <dbReference type="Proteomes" id="UP001153069"/>
    </source>
</evidence>
<comment type="caution">
    <text evidence="2">The sequence shown here is derived from an EMBL/GenBank/DDBJ whole genome shotgun (WGS) entry which is preliminary data.</text>
</comment>
<feature type="region of interest" description="Disordered" evidence="1">
    <location>
        <begin position="480"/>
        <end position="515"/>
    </location>
</feature>
<sequence>MNRTWATSELRHLSDLHVLAISNASLELVQAAFDADPEALTEAVVEDAFCCGSSVEILLFLAEKAAYVGNIDICEMLAKRFLADIPLLQSSPANAAEVTEKLKELVRAFPRVLSEQGETCACPLEIVLFSTVFPQDLLDFMIELLPRIELFYVSDNYILPVDDEPFQQQRRTSLDPHFMKSIGAVFGKVEELHIHRNDWKASELSQLLPLICHSTNSIKKLHFDICPTQEVANTWSDPNLIAPAKKTLEDSGGDCSIKEVSISFCGADKPPDFSILSLLLYMKNLCRLDIRISDTWRATQELCDSLRDLLKQGRLGELNVVAVTGKDGLFLPLLDAADKSDTLVDLRLQKLQSQAEVELYQDAILRILDHNTQLEDASICKDDCDSMEARVSNKLWFLDQTEGNHKQRLIDYNTLLNICGRGKAKAEATCLQDLIHMISPQILLTEIDFLAFTSYSKQELITMLQYGLLQQQPAMWSLVPKETKPALKNGSSGKEGPQEQEGGGARKRKASWAPR</sequence>
<proteinExistence type="predicted"/>